<organism evidence="1">
    <name type="scientific">marine sediment metagenome</name>
    <dbReference type="NCBI Taxonomy" id="412755"/>
    <lineage>
        <taxon>unclassified sequences</taxon>
        <taxon>metagenomes</taxon>
        <taxon>ecological metagenomes</taxon>
    </lineage>
</organism>
<evidence type="ECO:0000313" key="1">
    <source>
        <dbReference type="EMBL" id="KKM00968.1"/>
    </source>
</evidence>
<sequence length="250" mass="26478">MPGTLEINYSIPYETYTTQQFGIGQRAETPDGSIFRYAEMGAGQGLANKLYQGSAADTNWQDTEHTVAIAVGDTEISFFDDGTAFAVDEAAGGHIVVESFADLGHIYRIKSNIATASNETIMQLMKGVSVIKEVPVATGNHLTFTKSVWKGTILSPAGVSTAAIAGVPRVIIVLDTWGWVQTRGSCSCVVDSAAEPALVGNGIRPGNLEAGAVSLRDETNAAEQVDYMPIGQCEYTAATSGFAQIFIQVE</sequence>
<gene>
    <name evidence="1" type="ORF">LCGC14_1799120</name>
</gene>
<accession>A0A0F9JPS8</accession>
<reference evidence="1" key="1">
    <citation type="journal article" date="2015" name="Nature">
        <title>Complex archaea that bridge the gap between prokaryotes and eukaryotes.</title>
        <authorList>
            <person name="Spang A."/>
            <person name="Saw J.H."/>
            <person name="Jorgensen S.L."/>
            <person name="Zaremba-Niedzwiedzka K."/>
            <person name="Martijn J."/>
            <person name="Lind A.E."/>
            <person name="van Eijk R."/>
            <person name="Schleper C."/>
            <person name="Guy L."/>
            <person name="Ettema T.J."/>
        </authorList>
    </citation>
    <scope>NUCLEOTIDE SEQUENCE</scope>
</reference>
<comment type="caution">
    <text evidence="1">The sequence shown here is derived from an EMBL/GenBank/DDBJ whole genome shotgun (WGS) entry which is preliminary data.</text>
</comment>
<dbReference type="AlphaFoldDB" id="A0A0F9JPS8"/>
<dbReference type="EMBL" id="LAZR01017306">
    <property type="protein sequence ID" value="KKM00968.1"/>
    <property type="molecule type" value="Genomic_DNA"/>
</dbReference>
<protein>
    <submittedName>
        <fullName evidence="1">Uncharacterized protein</fullName>
    </submittedName>
</protein>
<proteinExistence type="predicted"/>
<name>A0A0F9JPS8_9ZZZZ</name>